<keyword evidence="3" id="KW-0378">Hydrolase</keyword>
<dbReference type="InterPro" id="IPR001375">
    <property type="entry name" value="Peptidase_S9_cat"/>
</dbReference>
<feature type="domain" description="Peptidase S9 prolyl oligopeptidase catalytic" evidence="5">
    <location>
        <begin position="479"/>
        <end position="694"/>
    </location>
</feature>
<evidence type="ECO:0000313" key="7">
    <source>
        <dbReference type="EMBL" id="EAQ08153.1"/>
    </source>
</evidence>
<dbReference type="EMBL" id="AAMS01000001">
    <property type="protein sequence ID" value="EAQ08153.1"/>
    <property type="molecule type" value="Genomic_DNA"/>
</dbReference>
<organism evidence="7 8">
    <name type="scientific">Yoonia vestfoldensis SKA53</name>
    <dbReference type="NCBI Taxonomy" id="314232"/>
    <lineage>
        <taxon>Bacteria</taxon>
        <taxon>Pseudomonadati</taxon>
        <taxon>Pseudomonadota</taxon>
        <taxon>Alphaproteobacteria</taxon>
        <taxon>Rhodobacterales</taxon>
        <taxon>Paracoccaceae</taxon>
        <taxon>Yoonia</taxon>
    </lineage>
</organism>
<evidence type="ECO:0000259" key="6">
    <source>
        <dbReference type="Pfam" id="PF02897"/>
    </source>
</evidence>
<name>A3V0Y6_9RHOB</name>
<sequence length="698" mass="76514">MEALMFKHLPNAPLAGKRPTTATAHGVTLRDDFAWLRADNWQEAMRDPAKLPSDIADYLTAENGYYDAAMADTADLQTALIAEMRGRIKEDDTSVPRKNGAYAYVMRYSEGAEHPVYIRTPRNGGDEVVLLDVNAEAAAHEYFDLGAVAVSPDHEVLAWKADTTGSEFFTLRLRDTTTGQDSATLIADVGSVAWANESTLFYVRVDAQHRPNKVFRHTIGSDPADDVLVYEEKDPRYFVGVSRLRSGAYVQIATGMNDENEVWVIPTATPDAQPALIAARTEGLEYEIDHQGDQFVILTNAGGAVDFKIVTAPTATPQRAHWVDRVPYRAGRMVIGLAAYRDWLIWVERENALPRICYQGRSGPVQSIAFDEEAYALGADPSAEYDTDMFRFTYSSPTTPSQVFDFDLSSGDRVLMKQVELPSGHDPADYVTRRIMAPSHDGALVPVTILHHATTLLDGTAPCLLYGYGSYGASMPAGFSANRLSLVDRGFIYAIAHVRGGEEKGRAWYEDAKFGRKVNTFHDFIGAAQSLIDEGYTGKGRIVAQGGSAGGLLVGAVVNMAPDLWAGIIADVPFVDVLTTILDDTLPLTPGEWSQWGNPIESRAAFDDIRAYSPYDNVTEQDYPAMLVTAGVSDPRVTYWEPAKWVAKLRTTKTDDNILLLKTNMTSGHFGKTGRFAALEDAARSYAFAIKAVGRMVG</sequence>
<dbReference type="PANTHER" id="PTHR11757">
    <property type="entry name" value="PROTEASE FAMILY S9A OLIGOPEPTIDASE"/>
    <property type="match status" value="1"/>
</dbReference>
<dbReference type="SUPFAM" id="SSF53474">
    <property type="entry name" value="alpha/beta-Hydrolases"/>
    <property type="match status" value="1"/>
</dbReference>
<dbReference type="InterPro" id="IPR023302">
    <property type="entry name" value="Pept_S9A_N"/>
</dbReference>
<dbReference type="InterPro" id="IPR002471">
    <property type="entry name" value="Pept_S9_AS"/>
</dbReference>
<evidence type="ECO:0000256" key="3">
    <source>
        <dbReference type="ARBA" id="ARBA00022801"/>
    </source>
</evidence>
<dbReference type="HOGENOM" id="CLU_011290_0_1_5"/>
<keyword evidence="2 7" id="KW-0645">Protease</keyword>
<comment type="similarity">
    <text evidence="1">Belongs to the peptidase S9A family.</text>
</comment>
<evidence type="ECO:0000256" key="2">
    <source>
        <dbReference type="ARBA" id="ARBA00022670"/>
    </source>
</evidence>
<dbReference type="SUPFAM" id="SSF50993">
    <property type="entry name" value="Peptidase/esterase 'gauge' domain"/>
    <property type="match status" value="1"/>
</dbReference>
<dbReference type="PRINTS" id="PR00862">
    <property type="entry name" value="PROLIGOPTASE"/>
</dbReference>
<dbReference type="GO" id="GO:0004252">
    <property type="term" value="F:serine-type endopeptidase activity"/>
    <property type="evidence" value="ECO:0007669"/>
    <property type="project" value="InterPro"/>
</dbReference>
<dbReference type="InterPro" id="IPR002470">
    <property type="entry name" value="Peptidase_S9A"/>
</dbReference>
<dbReference type="Pfam" id="PF02897">
    <property type="entry name" value="Peptidase_S9_N"/>
    <property type="match status" value="1"/>
</dbReference>
<dbReference type="InterPro" id="IPR029058">
    <property type="entry name" value="AB_hydrolase_fold"/>
</dbReference>
<dbReference type="PROSITE" id="PS00708">
    <property type="entry name" value="PRO_ENDOPEP_SER"/>
    <property type="match status" value="1"/>
</dbReference>
<comment type="caution">
    <text evidence="7">The sequence shown here is derived from an EMBL/GenBank/DDBJ whole genome shotgun (WGS) entry which is preliminary data.</text>
</comment>
<dbReference type="Gene3D" id="3.40.50.1820">
    <property type="entry name" value="alpha/beta hydrolase"/>
    <property type="match status" value="1"/>
</dbReference>
<dbReference type="STRING" id="314232.SKA53_10524"/>
<keyword evidence="4" id="KW-0720">Serine protease</keyword>
<evidence type="ECO:0000256" key="1">
    <source>
        <dbReference type="ARBA" id="ARBA00005228"/>
    </source>
</evidence>
<dbReference type="AlphaFoldDB" id="A3V0Y6"/>
<evidence type="ECO:0000256" key="4">
    <source>
        <dbReference type="ARBA" id="ARBA00022825"/>
    </source>
</evidence>
<keyword evidence="8" id="KW-1185">Reference proteome</keyword>
<dbReference type="eggNOG" id="COG1770">
    <property type="taxonomic scope" value="Bacteria"/>
</dbReference>
<gene>
    <name evidence="7" type="ORF">SKA53_10524</name>
</gene>
<protein>
    <submittedName>
        <fullName evidence="7">PtrB, protease</fullName>
    </submittedName>
</protein>
<evidence type="ECO:0000259" key="5">
    <source>
        <dbReference type="Pfam" id="PF00326"/>
    </source>
</evidence>
<proteinExistence type="inferred from homology"/>
<reference evidence="7 8" key="1">
    <citation type="submission" date="2006-01" db="EMBL/GenBank/DDBJ databases">
        <authorList>
            <person name="Hagstrom A."/>
            <person name="Ferriera S."/>
            <person name="Johnson J."/>
            <person name="Kravitz S."/>
            <person name="Halpern A."/>
            <person name="Remington K."/>
            <person name="Beeson K."/>
            <person name="Tran B."/>
            <person name="Rogers Y.-H."/>
            <person name="Friedman R."/>
            <person name="Venter J.C."/>
        </authorList>
    </citation>
    <scope>NUCLEOTIDE SEQUENCE [LARGE SCALE GENOMIC DNA]</scope>
    <source>
        <strain evidence="7 8">SKA53</strain>
    </source>
</reference>
<evidence type="ECO:0000313" key="8">
    <source>
        <dbReference type="Proteomes" id="UP000004507"/>
    </source>
</evidence>
<dbReference type="Pfam" id="PF00326">
    <property type="entry name" value="Peptidase_S9"/>
    <property type="match status" value="1"/>
</dbReference>
<dbReference type="Gene3D" id="2.130.10.120">
    <property type="entry name" value="Prolyl oligopeptidase, N-terminal domain"/>
    <property type="match status" value="1"/>
</dbReference>
<dbReference type="MEROPS" id="S09.010"/>
<dbReference type="GO" id="GO:0006508">
    <property type="term" value="P:proteolysis"/>
    <property type="evidence" value="ECO:0007669"/>
    <property type="project" value="UniProtKB-KW"/>
</dbReference>
<feature type="domain" description="Peptidase S9A N-terminal" evidence="6">
    <location>
        <begin position="17"/>
        <end position="418"/>
    </location>
</feature>
<dbReference type="PANTHER" id="PTHR11757:SF19">
    <property type="entry name" value="PROLYL ENDOPEPTIDASE-LIKE"/>
    <property type="match status" value="1"/>
</dbReference>
<accession>A3V0Y6</accession>
<dbReference type="InterPro" id="IPR051543">
    <property type="entry name" value="Serine_Peptidase_S9A"/>
</dbReference>
<dbReference type="Proteomes" id="UP000004507">
    <property type="component" value="Unassembled WGS sequence"/>
</dbReference>